<evidence type="ECO:0000256" key="1">
    <source>
        <dbReference type="SAM" id="Phobius"/>
    </source>
</evidence>
<comment type="caution">
    <text evidence="2">The sequence shown here is derived from an EMBL/GenBank/DDBJ whole genome shotgun (WGS) entry which is preliminary data.</text>
</comment>
<dbReference type="EMBL" id="JASCXX010000002">
    <property type="protein sequence ID" value="MDI6448001.1"/>
    <property type="molecule type" value="Genomic_DNA"/>
</dbReference>
<gene>
    <name evidence="2" type="ORF">QJ522_03000</name>
</gene>
<protein>
    <submittedName>
        <fullName evidence="2">Uncharacterized protein</fullName>
    </submittedName>
</protein>
<sequence>MGQEQENWVYLMESDPNAVARANRRVQTILFTIFASFVTIGVWAWWGNQPDGIRPGLPLVATLWAGGILVSLLCFRVRGMVKGGEAAIGGDFLTASMPTLGRGMTIVEYKDIRTVNIGLSKDRIVEIGIRARRLTELYIQHVQDPAIAVRAIFEWGPAHVKWRRLRWPWTRLTRDEVRALIDQADLPNMDTLLPPGAIWARVDNVFVRQANGRLSAGGSPRSIHMVARGSLREPHAATDD</sequence>
<keyword evidence="1" id="KW-1133">Transmembrane helix</keyword>
<keyword evidence="1" id="KW-0812">Transmembrane</keyword>
<organism evidence="2 3">
    <name type="scientific">Anaerobaca lacustris</name>
    <dbReference type="NCBI Taxonomy" id="3044600"/>
    <lineage>
        <taxon>Bacteria</taxon>
        <taxon>Pseudomonadati</taxon>
        <taxon>Planctomycetota</taxon>
        <taxon>Phycisphaerae</taxon>
        <taxon>Sedimentisphaerales</taxon>
        <taxon>Anaerobacaceae</taxon>
        <taxon>Anaerobaca</taxon>
    </lineage>
</organism>
<keyword evidence="3" id="KW-1185">Reference proteome</keyword>
<evidence type="ECO:0000313" key="3">
    <source>
        <dbReference type="Proteomes" id="UP001431776"/>
    </source>
</evidence>
<feature type="transmembrane region" description="Helical" evidence="1">
    <location>
        <begin position="28"/>
        <end position="46"/>
    </location>
</feature>
<reference evidence="2" key="1">
    <citation type="submission" date="2023-05" db="EMBL/GenBank/DDBJ databases">
        <title>Anaerotaeda fermentans gen. nov., sp. nov., a novel anaerobic planctomycete of the new family within the order Sedimentisphaerales isolated from Taman Peninsula, Russia.</title>
        <authorList>
            <person name="Khomyakova M.A."/>
            <person name="Merkel A.Y."/>
            <person name="Slobodkin A.I."/>
        </authorList>
    </citation>
    <scope>NUCLEOTIDE SEQUENCE</scope>
    <source>
        <strain evidence="2">M17dextr</strain>
    </source>
</reference>
<dbReference type="Proteomes" id="UP001431776">
    <property type="component" value="Unassembled WGS sequence"/>
</dbReference>
<feature type="transmembrane region" description="Helical" evidence="1">
    <location>
        <begin position="58"/>
        <end position="75"/>
    </location>
</feature>
<name>A0AAW6TVU1_9BACT</name>
<evidence type="ECO:0000313" key="2">
    <source>
        <dbReference type="EMBL" id="MDI6448001.1"/>
    </source>
</evidence>
<proteinExistence type="predicted"/>
<accession>A0AAW6TVU1</accession>
<dbReference type="RefSeq" id="WP_349243412.1">
    <property type="nucleotide sequence ID" value="NZ_JASCXX010000002.1"/>
</dbReference>
<keyword evidence="1" id="KW-0472">Membrane</keyword>
<dbReference type="AlphaFoldDB" id="A0AAW6TVU1"/>